<keyword evidence="2" id="KW-0732">Signal</keyword>
<comment type="caution">
    <text evidence="3">The sequence shown here is derived from an EMBL/GenBank/DDBJ whole genome shotgun (WGS) entry which is preliminary data.</text>
</comment>
<evidence type="ECO:0000256" key="1">
    <source>
        <dbReference type="SAM" id="MobiDB-lite"/>
    </source>
</evidence>
<reference evidence="3 4" key="1">
    <citation type="submission" date="2019-02" db="EMBL/GenBank/DDBJ databases">
        <title>Paenibacillus sp. nov., isolated from surface-sterilized tissue of Thalictrum simplex L.</title>
        <authorList>
            <person name="Tuo L."/>
        </authorList>
    </citation>
    <scope>NUCLEOTIDE SEQUENCE [LARGE SCALE GENOMIC DNA]</scope>
    <source>
        <strain evidence="3 4">N2SHLJ1</strain>
    </source>
</reference>
<gene>
    <name evidence="3" type="ORF">EYB31_07085</name>
</gene>
<evidence type="ECO:0000256" key="2">
    <source>
        <dbReference type="SAM" id="SignalP"/>
    </source>
</evidence>
<organism evidence="3 4">
    <name type="scientific">Paenibacillus thalictri</name>
    <dbReference type="NCBI Taxonomy" id="2527873"/>
    <lineage>
        <taxon>Bacteria</taxon>
        <taxon>Bacillati</taxon>
        <taxon>Bacillota</taxon>
        <taxon>Bacilli</taxon>
        <taxon>Bacillales</taxon>
        <taxon>Paenibacillaceae</taxon>
        <taxon>Paenibacillus</taxon>
    </lineage>
</organism>
<feature type="chain" id="PRO_5039040285" evidence="2">
    <location>
        <begin position="24"/>
        <end position="188"/>
    </location>
</feature>
<proteinExistence type="predicted"/>
<evidence type="ECO:0000313" key="4">
    <source>
        <dbReference type="Proteomes" id="UP000293142"/>
    </source>
</evidence>
<accession>A0A4Q9DTE7</accession>
<protein>
    <submittedName>
        <fullName evidence="3">Uncharacterized protein</fullName>
    </submittedName>
</protein>
<feature type="compositionally biased region" description="Basic and acidic residues" evidence="1">
    <location>
        <begin position="141"/>
        <end position="152"/>
    </location>
</feature>
<dbReference type="EMBL" id="SIRE01000005">
    <property type="protein sequence ID" value="TBL80178.1"/>
    <property type="molecule type" value="Genomic_DNA"/>
</dbReference>
<evidence type="ECO:0000313" key="3">
    <source>
        <dbReference type="EMBL" id="TBL80178.1"/>
    </source>
</evidence>
<dbReference type="Proteomes" id="UP000293142">
    <property type="component" value="Unassembled WGS sequence"/>
</dbReference>
<dbReference type="PROSITE" id="PS51257">
    <property type="entry name" value="PROKAR_LIPOPROTEIN"/>
    <property type="match status" value="1"/>
</dbReference>
<dbReference type="AlphaFoldDB" id="A0A4Q9DTE7"/>
<keyword evidence="4" id="KW-1185">Reference proteome</keyword>
<feature type="signal peptide" evidence="2">
    <location>
        <begin position="1"/>
        <end position="23"/>
    </location>
</feature>
<name>A0A4Q9DTE7_9BACL</name>
<feature type="region of interest" description="Disordered" evidence="1">
    <location>
        <begin position="141"/>
        <end position="173"/>
    </location>
</feature>
<sequence>MSLVRWLILMINMTLLLTGCVQHGTVTGPAAPETEAADMQTLTEKQLVFLFQTLMQMDKRDGLAITRSQAQQLLPIIRKNSTEGELTSADQKKIMDLLSPAQKQAYDDYQERMRKRIQSLDKDKSRLDELSESDRDRIINEFKQRRTDKENELSEPPMPPPRKPGFDELSGKNVEQQLIELLEARAAK</sequence>